<accession>A0A976M8A3</accession>
<evidence type="ECO:0000313" key="1">
    <source>
        <dbReference type="EMBL" id="UKJ90487.1"/>
    </source>
</evidence>
<name>A0A976M8A3_THEOR</name>
<organism evidence="1 2">
    <name type="scientific">Theileria orientalis</name>
    <dbReference type="NCBI Taxonomy" id="68886"/>
    <lineage>
        <taxon>Eukaryota</taxon>
        <taxon>Sar</taxon>
        <taxon>Alveolata</taxon>
        <taxon>Apicomplexa</taxon>
        <taxon>Aconoidasida</taxon>
        <taxon>Piroplasmida</taxon>
        <taxon>Theileriidae</taxon>
        <taxon>Theileria</taxon>
    </lineage>
</organism>
<proteinExistence type="predicted"/>
<dbReference type="AlphaFoldDB" id="A0A976M8A3"/>
<dbReference type="Proteomes" id="UP000244803">
    <property type="component" value="Chromosome 2"/>
</dbReference>
<reference evidence="1" key="1">
    <citation type="submission" date="2022-07" db="EMBL/GenBank/DDBJ databases">
        <title>Evaluation of T. orientalis genome assembly methods using nanopore sequencing and analysis of variation between genomes.</title>
        <authorList>
            <person name="Yam J."/>
            <person name="Micallef M.L."/>
            <person name="Liu M."/>
            <person name="Djordjevic S.P."/>
            <person name="Bogema D.R."/>
            <person name="Jenkins C."/>
        </authorList>
    </citation>
    <scope>NUCLEOTIDE SEQUENCE</scope>
    <source>
        <strain evidence="1">Fish Creek</strain>
    </source>
</reference>
<dbReference type="Pfam" id="PF04938">
    <property type="entry name" value="SIP1"/>
    <property type="match status" value="1"/>
</dbReference>
<dbReference type="OrthoDB" id="364489at2759"/>
<sequence length="234" mass="26907">MDVEAYLRQVKLENDSIPDVVVAEIKESNNDFSSNDGSITEDSRATKQFNRLINIDEEYQKLDSGFELSYDELKYFQSLKKHIHYLYGIQNTREVSSIWNYALKISGGSVSPSDKDAIWKNLLDSTPASIPDLCRGGVNYGCTEECLHVLADLICQFPGTEVPKDRSKWLFNILLILDELHAMSENVSYDLQRIRRSLLRRCSIIESYDVTEFAEELSHLRLLSTIISTHFKQR</sequence>
<dbReference type="InterPro" id="IPR035426">
    <property type="entry name" value="Gemin2/Brr1"/>
</dbReference>
<protein>
    <submittedName>
        <fullName evidence="1">Uncharacterized protein</fullName>
    </submittedName>
</protein>
<gene>
    <name evidence="1" type="ORF">MACJ_001421</name>
</gene>
<dbReference type="Gene3D" id="1.20.58.1070">
    <property type="match status" value="1"/>
</dbReference>
<evidence type="ECO:0000313" key="2">
    <source>
        <dbReference type="Proteomes" id="UP000244803"/>
    </source>
</evidence>
<dbReference type="EMBL" id="CP056068">
    <property type="protein sequence ID" value="UKJ90487.1"/>
    <property type="molecule type" value="Genomic_DNA"/>
</dbReference>
<dbReference type="GO" id="GO:0000387">
    <property type="term" value="P:spliceosomal snRNP assembly"/>
    <property type="evidence" value="ECO:0007669"/>
    <property type="project" value="InterPro"/>
</dbReference>